<gene>
    <name evidence="2" type="ORF">H8S44_03620</name>
</gene>
<dbReference type="EMBL" id="JACOOR010000002">
    <property type="protein sequence ID" value="MBC5658860.1"/>
    <property type="molecule type" value="Genomic_DNA"/>
</dbReference>
<dbReference type="Proteomes" id="UP000649345">
    <property type="component" value="Unassembled WGS sequence"/>
</dbReference>
<dbReference type="Pfam" id="PF00381">
    <property type="entry name" value="PTS-HPr"/>
    <property type="match status" value="1"/>
</dbReference>
<dbReference type="AlphaFoldDB" id="A0A923LAA8"/>
<keyword evidence="3" id="KW-1185">Reference proteome</keyword>
<dbReference type="SUPFAM" id="SSF55594">
    <property type="entry name" value="HPr-like"/>
    <property type="match status" value="1"/>
</dbReference>
<evidence type="ECO:0000259" key="1">
    <source>
        <dbReference type="Pfam" id="PF00381"/>
    </source>
</evidence>
<dbReference type="InterPro" id="IPR035895">
    <property type="entry name" value="HPr-like_sf"/>
</dbReference>
<dbReference type="RefSeq" id="WP_186873209.1">
    <property type="nucleotide sequence ID" value="NZ_JACOOR010000002.1"/>
</dbReference>
<dbReference type="InterPro" id="IPR000032">
    <property type="entry name" value="HPr-like"/>
</dbReference>
<feature type="domain" description="HPr" evidence="1">
    <location>
        <begin position="15"/>
        <end position="62"/>
    </location>
</feature>
<reference evidence="2" key="1">
    <citation type="submission" date="2020-08" db="EMBL/GenBank/DDBJ databases">
        <title>Genome public.</title>
        <authorList>
            <person name="Liu C."/>
            <person name="Sun Q."/>
        </authorList>
    </citation>
    <scope>NUCLEOTIDE SEQUENCE</scope>
    <source>
        <strain evidence="2">NSJ-68</strain>
    </source>
</reference>
<name>A0A923LAA8_9FIRM</name>
<proteinExistence type="predicted"/>
<evidence type="ECO:0000313" key="2">
    <source>
        <dbReference type="EMBL" id="MBC5658860.1"/>
    </source>
</evidence>
<evidence type="ECO:0000313" key="3">
    <source>
        <dbReference type="Proteomes" id="UP000649345"/>
    </source>
</evidence>
<dbReference type="Gene3D" id="3.30.1340.10">
    <property type="entry name" value="HPr-like"/>
    <property type="match status" value="1"/>
</dbReference>
<sequence length="75" mass="8470">MQETKIKLNATEDVKEFVQEAGKCDFDVDIYYNRILIDAKSILGVLSMDLNQVLTVKCHGENGEFNRVLSKFATA</sequence>
<accession>A0A923LAA8</accession>
<comment type="caution">
    <text evidence="2">The sequence shown here is derived from an EMBL/GenBank/DDBJ whole genome shotgun (WGS) entry which is preliminary data.</text>
</comment>
<protein>
    <submittedName>
        <fullName evidence="2">HPr family phosphocarrier protein</fullName>
    </submittedName>
</protein>
<organism evidence="2 3">
    <name type="scientific">Anaerosacchariphilus hominis</name>
    <dbReference type="NCBI Taxonomy" id="2763017"/>
    <lineage>
        <taxon>Bacteria</taxon>
        <taxon>Bacillati</taxon>
        <taxon>Bacillota</taxon>
        <taxon>Clostridia</taxon>
        <taxon>Lachnospirales</taxon>
        <taxon>Lachnospiraceae</taxon>
        <taxon>Anaerosacchariphilus</taxon>
    </lineage>
</organism>